<accession>A0A3M4PVF9</accession>
<sequence>MAQGVFQRHVVVQVVLDGERADVGAGLAEIAIFQAVEVVAVAAVGGLVMPVGSGGRRAVAIRNARVREVVAFHVVVAEVDAGRCAQAEGQRRCHAPAVVVDGVAAGHILFVAHQVQTERGVVEELTVHVEYVAAGLVGAVGKAAVGEVTRLWRLAHQVDAAAGRATTAKRGVGAFADFDRFDVEDLAALAAGVAHAIQVGVALGVKATDERAIALGVAAFASAKGDARHGAQGILQRGGGGVFEHLLRHHGDRARGVHQWRGVLLRRGFFDLVGGVVLFLAGNARGAEGDAVALAFWFGAFGRLRHVGSRAGTECNADGRSQHAW</sequence>
<dbReference type="EMBL" id="RBRL01000440">
    <property type="protein sequence ID" value="RMQ82185.1"/>
    <property type="molecule type" value="Genomic_DNA"/>
</dbReference>
<evidence type="ECO:0000313" key="2">
    <source>
        <dbReference type="Proteomes" id="UP000277179"/>
    </source>
</evidence>
<reference evidence="1 2" key="1">
    <citation type="submission" date="2018-08" db="EMBL/GenBank/DDBJ databases">
        <title>Recombination of ecologically and evolutionarily significant loci maintains genetic cohesion in the Pseudomonas syringae species complex.</title>
        <authorList>
            <person name="Dillon M."/>
            <person name="Thakur S."/>
            <person name="Almeida R.N.D."/>
            <person name="Weir B.S."/>
            <person name="Guttman D.S."/>
        </authorList>
    </citation>
    <scope>NUCLEOTIDE SEQUENCE [LARGE SCALE GENOMIC DNA]</scope>
    <source>
        <strain evidence="1 2">ICMP 11288</strain>
    </source>
</reference>
<evidence type="ECO:0000313" key="1">
    <source>
        <dbReference type="EMBL" id="RMQ82185.1"/>
    </source>
</evidence>
<protein>
    <submittedName>
        <fullName evidence="1">Uncharacterized protein</fullName>
    </submittedName>
</protein>
<organism evidence="1 2">
    <name type="scientific">Pseudomonas salomonii</name>
    <dbReference type="NCBI Taxonomy" id="191391"/>
    <lineage>
        <taxon>Bacteria</taxon>
        <taxon>Pseudomonadati</taxon>
        <taxon>Pseudomonadota</taxon>
        <taxon>Gammaproteobacteria</taxon>
        <taxon>Pseudomonadales</taxon>
        <taxon>Pseudomonadaceae</taxon>
        <taxon>Pseudomonas</taxon>
    </lineage>
</organism>
<dbReference type="Proteomes" id="UP000277179">
    <property type="component" value="Unassembled WGS sequence"/>
</dbReference>
<proteinExistence type="predicted"/>
<dbReference type="AlphaFoldDB" id="A0A3M4PVF9"/>
<comment type="caution">
    <text evidence="1">The sequence shown here is derived from an EMBL/GenBank/DDBJ whole genome shotgun (WGS) entry which is preliminary data.</text>
</comment>
<gene>
    <name evidence="1" type="ORF">ALP97_05233</name>
</gene>
<name>A0A3M4PVF9_9PSED</name>